<feature type="domain" description="Tyrosine specific protein phosphatases" evidence="8">
    <location>
        <begin position="50"/>
        <end position="124"/>
    </location>
</feature>
<keyword evidence="10" id="KW-1185">Reference proteome</keyword>
<dbReference type="PROSITE" id="PS00383">
    <property type="entry name" value="TYR_PHOSPHATASE_1"/>
    <property type="match status" value="1"/>
</dbReference>
<sequence>MCACLFVCRGVADAKDLEQLSRNKITHIISIHDSPHLESSFYFIFPASKKHFKECISFIHYCRLHGGNCLVHCLAGISRSTTIVVAYVMVVTELSWQEVLQAVTAVRPIANPNPGFKQQLEEFGREQSGSLGKLDASKLCILIWLNGYVFI</sequence>
<dbReference type="PROSITE" id="PS50054">
    <property type="entry name" value="TYR_PHOSPHATASE_DUAL"/>
    <property type="match status" value="1"/>
</dbReference>
<name>A0A8C4WB70_9SAUR</name>
<keyword evidence="3" id="KW-0904">Protein phosphatase</keyword>
<proteinExistence type="inferred from homology"/>
<keyword evidence="2" id="KW-0378">Hydrolase</keyword>
<dbReference type="SMART" id="SM00195">
    <property type="entry name" value="DSPc"/>
    <property type="match status" value="1"/>
</dbReference>
<dbReference type="GO" id="GO:0004722">
    <property type="term" value="F:protein serine/threonine phosphatase activity"/>
    <property type="evidence" value="ECO:0007669"/>
    <property type="project" value="UniProtKB-EC"/>
</dbReference>
<reference evidence="9" key="3">
    <citation type="submission" date="2025-09" db="UniProtKB">
        <authorList>
            <consortium name="Ensembl"/>
        </authorList>
    </citation>
    <scope>IDENTIFICATION</scope>
</reference>
<dbReference type="AlphaFoldDB" id="A0A8C4WB70"/>
<dbReference type="GO" id="GO:0005829">
    <property type="term" value="C:cytosol"/>
    <property type="evidence" value="ECO:0007669"/>
    <property type="project" value="TreeGrafter"/>
</dbReference>
<evidence type="ECO:0000256" key="2">
    <source>
        <dbReference type="ARBA" id="ARBA00022801"/>
    </source>
</evidence>
<comment type="catalytic activity">
    <reaction evidence="6">
        <text>O-phospho-L-tyrosyl-[protein] + H2O = L-tyrosyl-[protein] + phosphate</text>
        <dbReference type="Rhea" id="RHEA:10684"/>
        <dbReference type="Rhea" id="RHEA-COMP:10136"/>
        <dbReference type="Rhea" id="RHEA-COMP:20101"/>
        <dbReference type="ChEBI" id="CHEBI:15377"/>
        <dbReference type="ChEBI" id="CHEBI:43474"/>
        <dbReference type="ChEBI" id="CHEBI:46858"/>
        <dbReference type="ChEBI" id="CHEBI:61978"/>
        <dbReference type="EC" id="3.1.3.48"/>
    </reaction>
</comment>
<comment type="catalytic activity">
    <reaction evidence="5">
        <text>O-phospho-L-threonyl-[protein] + H2O = L-threonyl-[protein] + phosphate</text>
        <dbReference type="Rhea" id="RHEA:47004"/>
        <dbReference type="Rhea" id="RHEA-COMP:11060"/>
        <dbReference type="Rhea" id="RHEA-COMP:11605"/>
        <dbReference type="ChEBI" id="CHEBI:15377"/>
        <dbReference type="ChEBI" id="CHEBI:30013"/>
        <dbReference type="ChEBI" id="CHEBI:43474"/>
        <dbReference type="ChEBI" id="CHEBI:61977"/>
        <dbReference type="EC" id="3.1.3.16"/>
    </reaction>
</comment>
<dbReference type="InterPro" id="IPR029021">
    <property type="entry name" value="Prot-tyrosine_phosphatase-like"/>
</dbReference>
<evidence type="ECO:0000259" key="7">
    <source>
        <dbReference type="PROSITE" id="PS50054"/>
    </source>
</evidence>
<dbReference type="PANTHER" id="PTHR45948:SF4">
    <property type="entry name" value="DUAL SPECIFICITY PROTEIN PHOSPHATASE 15"/>
    <property type="match status" value="1"/>
</dbReference>
<comment type="similarity">
    <text evidence="1">Belongs to the protein-tyrosine phosphatase family. Non-receptor class dual specificity subfamily.</text>
</comment>
<reference evidence="9" key="2">
    <citation type="submission" date="2025-08" db="UniProtKB">
        <authorList>
            <consortium name="Ensembl"/>
        </authorList>
    </citation>
    <scope>IDENTIFICATION</scope>
</reference>
<gene>
    <name evidence="9" type="primary">DUSP15</name>
</gene>
<dbReference type="Pfam" id="PF00782">
    <property type="entry name" value="DSPc"/>
    <property type="match status" value="1"/>
</dbReference>
<evidence type="ECO:0000256" key="4">
    <source>
        <dbReference type="ARBA" id="ARBA00047761"/>
    </source>
</evidence>
<dbReference type="Proteomes" id="UP000694390">
    <property type="component" value="Chromosome 14"/>
</dbReference>
<comment type="catalytic activity">
    <reaction evidence="4">
        <text>O-phospho-L-seryl-[protein] + H2O = L-seryl-[protein] + phosphate</text>
        <dbReference type="Rhea" id="RHEA:20629"/>
        <dbReference type="Rhea" id="RHEA-COMP:9863"/>
        <dbReference type="Rhea" id="RHEA-COMP:11604"/>
        <dbReference type="ChEBI" id="CHEBI:15377"/>
        <dbReference type="ChEBI" id="CHEBI:29999"/>
        <dbReference type="ChEBI" id="CHEBI:43474"/>
        <dbReference type="ChEBI" id="CHEBI:83421"/>
        <dbReference type="EC" id="3.1.3.16"/>
    </reaction>
</comment>
<dbReference type="PROSITE" id="PS50056">
    <property type="entry name" value="TYR_PHOSPHATASE_2"/>
    <property type="match status" value="1"/>
</dbReference>
<evidence type="ECO:0000256" key="3">
    <source>
        <dbReference type="ARBA" id="ARBA00022912"/>
    </source>
</evidence>
<evidence type="ECO:0000256" key="5">
    <source>
        <dbReference type="ARBA" id="ARBA00048336"/>
    </source>
</evidence>
<dbReference type="Ensembl" id="ENSGEVT00005012022.1">
    <property type="protein sequence ID" value="ENSGEVP00005011465.1"/>
    <property type="gene ID" value="ENSGEVG00005008062.1"/>
</dbReference>
<dbReference type="SUPFAM" id="SSF52799">
    <property type="entry name" value="(Phosphotyrosine protein) phosphatases II"/>
    <property type="match status" value="1"/>
</dbReference>
<dbReference type="OrthoDB" id="9979246at2759"/>
<dbReference type="PANTHER" id="PTHR45948">
    <property type="entry name" value="DUAL SPECIFICITY PROTEIN PHOSPHATASE DDB_G0269404-RELATED"/>
    <property type="match status" value="1"/>
</dbReference>
<evidence type="ECO:0000259" key="8">
    <source>
        <dbReference type="PROSITE" id="PS50056"/>
    </source>
</evidence>
<dbReference type="InterPro" id="IPR016130">
    <property type="entry name" value="Tyr_Pase_AS"/>
</dbReference>
<evidence type="ECO:0000313" key="9">
    <source>
        <dbReference type="Ensembl" id="ENSGEVP00005011465.1"/>
    </source>
</evidence>
<accession>A0A8C4WB70</accession>
<dbReference type="Gene3D" id="3.90.190.10">
    <property type="entry name" value="Protein tyrosine phosphatase superfamily"/>
    <property type="match status" value="1"/>
</dbReference>
<dbReference type="GO" id="GO:0007165">
    <property type="term" value="P:signal transduction"/>
    <property type="evidence" value="ECO:0007669"/>
    <property type="project" value="TreeGrafter"/>
</dbReference>
<dbReference type="InterPro" id="IPR000387">
    <property type="entry name" value="Tyr_Pase_dom"/>
</dbReference>
<evidence type="ECO:0000256" key="6">
    <source>
        <dbReference type="ARBA" id="ARBA00051722"/>
    </source>
</evidence>
<evidence type="ECO:0000313" key="10">
    <source>
        <dbReference type="Proteomes" id="UP000694390"/>
    </source>
</evidence>
<dbReference type="InterPro" id="IPR000340">
    <property type="entry name" value="Dual-sp_phosphatase_cat-dom"/>
</dbReference>
<reference evidence="9" key="1">
    <citation type="submission" date="2019-06" db="EMBL/GenBank/DDBJ databases">
        <title>G10K-VGP Goodes thornscrub tortoise genome, primary haplotype.</title>
        <authorList>
            <person name="Murphy B."/>
            <person name="Edwards T."/>
            <person name="Rhie A."/>
            <person name="Koren S."/>
            <person name="Phillippy A."/>
            <person name="Fedrigo O."/>
            <person name="Haase B."/>
            <person name="Mountcastle J."/>
            <person name="Lewin H."/>
            <person name="Damas J."/>
            <person name="Howe K."/>
            <person name="Formenti G."/>
            <person name="Myers G."/>
            <person name="Durbin R."/>
            <person name="Jarvis E.D."/>
        </authorList>
    </citation>
    <scope>NUCLEOTIDE SEQUENCE [LARGE SCALE GENOMIC DNA]</scope>
</reference>
<dbReference type="GO" id="GO:0004725">
    <property type="term" value="F:protein tyrosine phosphatase activity"/>
    <property type="evidence" value="ECO:0007669"/>
    <property type="project" value="UniProtKB-EC"/>
</dbReference>
<dbReference type="GO" id="GO:0005886">
    <property type="term" value="C:plasma membrane"/>
    <property type="evidence" value="ECO:0007669"/>
    <property type="project" value="TreeGrafter"/>
</dbReference>
<dbReference type="InterPro" id="IPR020422">
    <property type="entry name" value="TYR_PHOSPHATASE_DUAL_dom"/>
</dbReference>
<protein>
    <submittedName>
        <fullName evidence="9">Dual specificity phosphatase 15</fullName>
    </submittedName>
</protein>
<dbReference type="GeneTree" id="ENSGT00940000162011"/>
<evidence type="ECO:0000256" key="1">
    <source>
        <dbReference type="ARBA" id="ARBA00008601"/>
    </source>
</evidence>
<feature type="domain" description="Tyrosine-protein phosphatase" evidence="7">
    <location>
        <begin position="1"/>
        <end position="129"/>
    </location>
</feature>
<organism evidence="9 10">
    <name type="scientific">Gopherus evgoodei</name>
    <name type="common">Goodes thornscrub tortoise</name>
    <dbReference type="NCBI Taxonomy" id="1825980"/>
    <lineage>
        <taxon>Eukaryota</taxon>
        <taxon>Metazoa</taxon>
        <taxon>Chordata</taxon>
        <taxon>Craniata</taxon>
        <taxon>Vertebrata</taxon>
        <taxon>Euteleostomi</taxon>
        <taxon>Archelosauria</taxon>
        <taxon>Testudinata</taxon>
        <taxon>Testudines</taxon>
        <taxon>Cryptodira</taxon>
        <taxon>Durocryptodira</taxon>
        <taxon>Testudinoidea</taxon>
        <taxon>Testudinidae</taxon>
        <taxon>Gopherus</taxon>
    </lineage>
</organism>